<dbReference type="SMART" id="SM00382">
    <property type="entry name" value="AAA"/>
    <property type="match status" value="1"/>
</dbReference>
<dbReference type="GO" id="GO:0005524">
    <property type="term" value="F:ATP binding"/>
    <property type="evidence" value="ECO:0007669"/>
    <property type="project" value="UniProtKB-KW"/>
</dbReference>
<reference evidence="6 7" key="1">
    <citation type="submission" date="2020-03" db="EMBL/GenBank/DDBJ databases">
        <title>WGS of the type strain of Planosporangium spp.</title>
        <authorList>
            <person name="Thawai C."/>
        </authorList>
    </citation>
    <scope>NUCLEOTIDE SEQUENCE [LARGE SCALE GENOMIC DNA]</scope>
    <source>
        <strain evidence="6 7">TBRC 5610</strain>
    </source>
</reference>
<evidence type="ECO:0000313" key="7">
    <source>
        <dbReference type="Proteomes" id="UP000722989"/>
    </source>
</evidence>
<organism evidence="6 7">
    <name type="scientific">Planosporangium thailandense</name>
    <dbReference type="NCBI Taxonomy" id="765197"/>
    <lineage>
        <taxon>Bacteria</taxon>
        <taxon>Bacillati</taxon>
        <taxon>Actinomycetota</taxon>
        <taxon>Actinomycetes</taxon>
        <taxon>Micromonosporales</taxon>
        <taxon>Micromonosporaceae</taxon>
        <taxon>Planosporangium</taxon>
    </lineage>
</organism>
<accession>A0ABX0Y2I9</accession>
<keyword evidence="7" id="KW-1185">Reference proteome</keyword>
<feature type="compositionally biased region" description="Basic and acidic residues" evidence="4">
    <location>
        <begin position="253"/>
        <end position="268"/>
    </location>
</feature>
<dbReference type="SUPFAM" id="SSF52540">
    <property type="entry name" value="P-loop containing nucleoside triphosphate hydrolases"/>
    <property type="match status" value="1"/>
</dbReference>
<keyword evidence="2" id="KW-0547">Nucleotide-binding</keyword>
<evidence type="ECO:0000313" key="6">
    <source>
        <dbReference type="EMBL" id="NJC72587.1"/>
    </source>
</evidence>
<gene>
    <name evidence="6" type="ORF">HC031_23125</name>
</gene>
<feature type="region of interest" description="Disordered" evidence="4">
    <location>
        <begin position="247"/>
        <end position="276"/>
    </location>
</feature>
<dbReference type="Pfam" id="PF00005">
    <property type="entry name" value="ABC_tran"/>
    <property type="match status" value="1"/>
</dbReference>
<comment type="caution">
    <text evidence="6">The sequence shown here is derived from an EMBL/GenBank/DDBJ whole genome shotgun (WGS) entry which is preliminary data.</text>
</comment>
<feature type="domain" description="ABC transporter" evidence="5">
    <location>
        <begin position="9"/>
        <end position="250"/>
    </location>
</feature>
<protein>
    <submittedName>
        <fullName evidence="6">ABC transporter ATP-binding protein</fullName>
    </submittedName>
</protein>
<dbReference type="PROSITE" id="PS50893">
    <property type="entry name" value="ABC_TRANSPORTER_2"/>
    <property type="match status" value="1"/>
</dbReference>
<dbReference type="Proteomes" id="UP000722989">
    <property type="component" value="Unassembled WGS sequence"/>
</dbReference>
<keyword evidence="1" id="KW-0813">Transport</keyword>
<dbReference type="CDD" id="cd03219">
    <property type="entry name" value="ABC_Mj1267_LivG_branched"/>
    <property type="match status" value="1"/>
</dbReference>
<name>A0ABX0Y2I9_9ACTN</name>
<evidence type="ECO:0000256" key="3">
    <source>
        <dbReference type="ARBA" id="ARBA00022840"/>
    </source>
</evidence>
<dbReference type="PANTHER" id="PTHR45772:SF3">
    <property type="entry name" value="ABC TRANSPORTER ATP-BINDING PROTEIN"/>
    <property type="match status" value="1"/>
</dbReference>
<dbReference type="InterPro" id="IPR032823">
    <property type="entry name" value="BCA_ABC_TP_C"/>
</dbReference>
<keyword evidence="3 6" id="KW-0067">ATP-binding</keyword>
<dbReference type="InterPro" id="IPR027417">
    <property type="entry name" value="P-loop_NTPase"/>
</dbReference>
<proteinExistence type="predicted"/>
<dbReference type="EMBL" id="JAATVY010000019">
    <property type="protein sequence ID" value="NJC72587.1"/>
    <property type="molecule type" value="Genomic_DNA"/>
</dbReference>
<evidence type="ECO:0000256" key="1">
    <source>
        <dbReference type="ARBA" id="ARBA00022448"/>
    </source>
</evidence>
<dbReference type="InterPro" id="IPR003593">
    <property type="entry name" value="AAA+_ATPase"/>
</dbReference>
<evidence type="ECO:0000259" key="5">
    <source>
        <dbReference type="PROSITE" id="PS50893"/>
    </source>
</evidence>
<dbReference type="PANTHER" id="PTHR45772">
    <property type="entry name" value="CONSERVED COMPONENT OF ABC TRANSPORTER FOR NATURAL AMINO ACIDS-RELATED"/>
    <property type="match status" value="1"/>
</dbReference>
<sequence>MEGCVETIISTRGLRKEFRGFAAVRDVDLQVRDGSVHALVGPNGAGKTTLFNLLSGFITPSAGRVEINGRDVTGLAPERIARLGVARSFQITTLFPALSAREHVELALQARTGLGWRFWRSDRQLRRFSDRALELLTEVGLDEVAEVPAGALAYGRKRALELAVALALDPRVLLLDEPTAGMGAEDVDRTVGLVRRVARGRTVVMVEHNMSVVASLADRVTVLQQGQILVEGPYEEVRADPRVITAYLGEPGGGERENPERENPERNVGESGAADS</sequence>
<evidence type="ECO:0000256" key="2">
    <source>
        <dbReference type="ARBA" id="ARBA00022741"/>
    </source>
</evidence>
<evidence type="ECO:0000256" key="4">
    <source>
        <dbReference type="SAM" id="MobiDB-lite"/>
    </source>
</evidence>
<dbReference type="InterPro" id="IPR051120">
    <property type="entry name" value="ABC_AA/LPS_Transport"/>
</dbReference>
<dbReference type="Gene3D" id="3.40.50.300">
    <property type="entry name" value="P-loop containing nucleotide triphosphate hydrolases"/>
    <property type="match status" value="1"/>
</dbReference>
<dbReference type="Pfam" id="PF12399">
    <property type="entry name" value="BCA_ABC_TP_C"/>
    <property type="match status" value="1"/>
</dbReference>
<dbReference type="InterPro" id="IPR003439">
    <property type="entry name" value="ABC_transporter-like_ATP-bd"/>
</dbReference>